<comment type="subcellular location">
    <subcellularLocation>
        <location evidence="1">Secreted</location>
    </subcellularLocation>
</comment>
<dbReference type="InterPro" id="IPR012334">
    <property type="entry name" value="Pectin_lyas_fold"/>
</dbReference>
<evidence type="ECO:0000256" key="2">
    <source>
        <dbReference type="ARBA" id="ARBA00022525"/>
    </source>
</evidence>
<dbReference type="SUPFAM" id="SSF51126">
    <property type="entry name" value="Pectin lyase-like"/>
    <property type="match status" value="1"/>
</dbReference>
<dbReference type="InterPro" id="IPR013783">
    <property type="entry name" value="Ig-like_fold"/>
</dbReference>
<name>A0ABP8V8N6_9GAMM</name>
<sequence>MTDFLQRLFRQTGTAFSTLMVLVACLSSGLAWSETSGEWFIDESFSQGTPTDWQYAGKPKPQVSDGWLLLTNPRPNQSGYTWFKQDFPSSDGLVITFDFSASKGGGTYQDKRAADGFSVFLLRSINDGDFRIGSAGGGLGYTGLKDAYLGVGFDSFGNFSSQIGGEGGSSAKPNSIVVRAGENKRYRYLAGRQLPYPLATNSSQRQPRTARITVLPDGYGYSVSVSLDRHDGHGFQPVLGNVRVDAPPHRLKLGFAASTGANWARHEIGNVRVSRPVNLSLKQVGKTEFDRDGKVRYTLLALNEGNTDANEVSLQVISPGFFQPDSNGVHCNDVMNGAQCHSRSGDVSMDLPKGGSIQVTLTGAVKAGVVDGGSLIAAVTPAPGYQNQNSNNEVEIKTALLSGQVFEERVESSSGASRRLGVQGATVVLARLEKGFNPKRASVDNWTPAILAHTDAGGNYVFPIPAEDHEYRIVVLSRSLSRGHGRWAEQTWGGPYRRCSSGPDTASQDKVFSTAGYCFGGRRPGRNDIEYDLDALWREYRGGCTAEFCPMLPAISLGSHEIWQGEHTLELPRNLLTRYPTGMKKLDFGFSYDVVTHVNDSGQGSLRQFIDNANQNAGIKRMRFVPAVARNHDWGWQINLMSALPSLGKDGITLDGTALQFAQPGASALSPRSVWSSVKVGRNQETLEAFELPDLEVVSPSRGMNPIISMNGPRQTVTRLFLASPGGVGNIVGVYVGRGCQSCLISHSFIGADKSGQGLSERSLLDGIKSVSGSYVTVDHNLIAGTRRTGMDFSGSGVITRNVLIDNTSNPTDDAISLQGDASDVSRELTIDRNYVDGAQGVVLEGWRLISPQKLTITNNTLRRGGQGGREGAGLRLQAIDGTGKKIQVENNLLEENQGPGVVVVNMDRNYVAKGNRITRNQYTGNREDMGIDLVMDAQQPSGDGRTPNTGNYNDRAPNRGIDAPVISSALIDNGQLVVEGYALPGVTVEFYRKDGNGFSYLLQRIEGSDQDLVSGTGSYVDPVSSKMIQKQSLFRFDVSGAAVSEGGTLTAIAIDSNGNTSEFGEGIKVVRAGAITAMIWKDLNNDGEKAATEPALNPVKAQLSRWDAVLQLWIVISVQTTDAKGEVNFPSLVPGRYTVEILPDQASLTGLMPGAHTNNPVEITVEAGASKRLRFGYIDGTPALTLTPNHNRTAKPGMFVYLPHQLESNSAGNVDLQVQLVNANDGSAIAWPVTLQKTQCGSGNKEGQPATNSMTLGGTGSATTCFEAGVFVPANAPEGLKFALTLTATINGGSGKEVGTGQAAGGAVVASAHAVDTVTVSDQEGGQLVLTKWVENISRGEGRGVSNQAEPGDILQYTIHFTNAGTTPISQVEISDDMPAFTALSETLRCPSVLPGGIQCSPVRSYKTGYIGRVAWRFNGKLEPGEQGEVSYRVKIE</sequence>
<evidence type="ECO:0000313" key="7">
    <source>
        <dbReference type="Proteomes" id="UP001500604"/>
    </source>
</evidence>
<dbReference type="EMBL" id="BAABFL010000450">
    <property type="protein sequence ID" value="GAA4651380.1"/>
    <property type="molecule type" value="Genomic_DNA"/>
</dbReference>
<dbReference type="InterPro" id="IPR039448">
    <property type="entry name" value="Beta_helix"/>
</dbReference>
<dbReference type="InterPro" id="IPR047589">
    <property type="entry name" value="DUF11_rpt"/>
</dbReference>
<dbReference type="RefSeq" id="WP_345197747.1">
    <property type="nucleotide sequence ID" value="NZ_BAABFL010000450.1"/>
</dbReference>
<dbReference type="Gene3D" id="2.160.20.10">
    <property type="entry name" value="Single-stranded right-handed beta-helix, Pectin lyase-like"/>
    <property type="match status" value="1"/>
</dbReference>
<dbReference type="InterPro" id="IPR006626">
    <property type="entry name" value="PbH1"/>
</dbReference>
<protein>
    <recommendedName>
        <fullName evidence="8">DUF11 domain-containing protein</fullName>
    </recommendedName>
</protein>
<dbReference type="Gene3D" id="2.60.40.10">
    <property type="entry name" value="Immunoglobulins"/>
    <property type="match status" value="1"/>
</dbReference>
<evidence type="ECO:0000313" key="6">
    <source>
        <dbReference type="EMBL" id="GAA4651380.1"/>
    </source>
</evidence>
<accession>A0ABP8V8N6</accession>
<evidence type="ECO:0000256" key="3">
    <source>
        <dbReference type="ARBA" id="ARBA00022729"/>
    </source>
</evidence>
<dbReference type="InterPro" id="IPR011050">
    <property type="entry name" value="Pectin_lyase_fold/virulence"/>
</dbReference>
<keyword evidence="3" id="KW-0732">Signal</keyword>
<dbReference type="InterPro" id="IPR013320">
    <property type="entry name" value="ConA-like_dom_sf"/>
</dbReference>
<feature type="domain" description="SD-repeat containing protein B" evidence="5">
    <location>
        <begin position="1076"/>
        <end position="1152"/>
    </location>
</feature>
<evidence type="ECO:0000259" key="5">
    <source>
        <dbReference type="Pfam" id="PF17210"/>
    </source>
</evidence>
<dbReference type="SUPFAM" id="SSF117074">
    <property type="entry name" value="Hypothetical protein PA1324"/>
    <property type="match status" value="1"/>
</dbReference>
<gene>
    <name evidence="6" type="ORF">GCM10023116_36640</name>
</gene>
<keyword evidence="7" id="KW-1185">Reference proteome</keyword>
<keyword evidence="2" id="KW-0964">Secreted</keyword>
<dbReference type="SMART" id="SM00710">
    <property type="entry name" value="PbH1"/>
    <property type="match status" value="6"/>
</dbReference>
<dbReference type="PROSITE" id="PS51257">
    <property type="entry name" value="PROKAR_LIPOPROTEIN"/>
    <property type="match status" value="1"/>
</dbReference>
<dbReference type="Proteomes" id="UP001500604">
    <property type="component" value="Unassembled WGS sequence"/>
</dbReference>
<dbReference type="NCBIfam" id="TIGR01451">
    <property type="entry name" value="B_ant_repeat"/>
    <property type="match status" value="1"/>
</dbReference>
<evidence type="ECO:0008006" key="8">
    <source>
        <dbReference type="Google" id="ProtNLM"/>
    </source>
</evidence>
<dbReference type="SUPFAM" id="SSF49899">
    <property type="entry name" value="Concanavalin A-like lectins/glucanases"/>
    <property type="match status" value="1"/>
</dbReference>
<reference evidence="7" key="1">
    <citation type="journal article" date="2019" name="Int. J. Syst. Evol. Microbiol.">
        <title>The Global Catalogue of Microorganisms (GCM) 10K type strain sequencing project: providing services to taxonomists for standard genome sequencing and annotation.</title>
        <authorList>
            <consortium name="The Broad Institute Genomics Platform"/>
            <consortium name="The Broad Institute Genome Sequencing Center for Infectious Disease"/>
            <person name="Wu L."/>
            <person name="Ma J."/>
        </authorList>
    </citation>
    <scope>NUCLEOTIDE SEQUENCE [LARGE SCALE GENOMIC DNA]</scope>
    <source>
        <strain evidence="7">JCM 17805</strain>
    </source>
</reference>
<organism evidence="6 7">
    <name type="scientific">Kistimonas scapharcae</name>
    <dbReference type="NCBI Taxonomy" id="1036133"/>
    <lineage>
        <taxon>Bacteria</taxon>
        <taxon>Pseudomonadati</taxon>
        <taxon>Pseudomonadota</taxon>
        <taxon>Gammaproteobacteria</taxon>
        <taxon>Oceanospirillales</taxon>
        <taxon>Endozoicomonadaceae</taxon>
        <taxon>Kistimonas</taxon>
    </lineage>
</organism>
<feature type="domain" description="Right handed beta helix" evidence="4">
    <location>
        <begin position="732"/>
        <end position="869"/>
    </location>
</feature>
<evidence type="ECO:0000259" key="4">
    <source>
        <dbReference type="Pfam" id="PF13229"/>
    </source>
</evidence>
<dbReference type="Pfam" id="PF17210">
    <property type="entry name" value="SdrD_B"/>
    <property type="match status" value="1"/>
</dbReference>
<evidence type="ECO:0000256" key="1">
    <source>
        <dbReference type="ARBA" id="ARBA00004613"/>
    </source>
</evidence>
<dbReference type="Gene3D" id="2.60.120.200">
    <property type="match status" value="1"/>
</dbReference>
<comment type="caution">
    <text evidence="6">The sequence shown here is derived from an EMBL/GenBank/DDBJ whole genome shotgun (WGS) entry which is preliminary data.</text>
</comment>
<dbReference type="InterPro" id="IPR033764">
    <property type="entry name" value="Sdr_B"/>
</dbReference>
<proteinExistence type="predicted"/>
<dbReference type="Pfam" id="PF13229">
    <property type="entry name" value="Beta_helix"/>
    <property type="match status" value="1"/>
</dbReference>